<gene>
    <name evidence="1" type="ORF">GRJ2_001900400</name>
</gene>
<proteinExistence type="predicted"/>
<dbReference type="Proteomes" id="UP001623348">
    <property type="component" value="Unassembled WGS sequence"/>
</dbReference>
<accession>A0ABC9X9H2</accession>
<evidence type="ECO:0000313" key="2">
    <source>
        <dbReference type="Proteomes" id="UP001623348"/>
    </source>
</evidence>
<name>A0ABC9X9H2_GRUJA</name>
<reference evidence="1 2" key="1">
    <citation type="submission" date="2024-06" db="EMBL/GenBank/DDBJ databases">
        <title>The draft genome of Grus japonensis, version 3.</title>
        <authorList>
            <person name="Nabeshima K."/>
            <person name="Suzuki S."/>
            <person name="Onuma M."/>
        </authorList>
    </citation>
    <scope>NUCLEOTIDE SEQUENCE [LARGE SCALE GENOMIC DNA]</scope>
    <source>
        <strain evidence="1 2">451A</strain>
    </source>
</reference>
<protein>
    <submittedName>
        <fullName evidence="1">Uncharacterized protein</fullName>
    </submittedName>
</protein>
<dbReference type="AlphaFoldDB" id="A0ABC9X9H2"/>
<organism evidence="1 2">
    <name type="scientific">Grus japonensis</name>
    <name type="common">Japanese crane</name>
    <name type="synonym">Red-crowned crane</name>
    <dbReference type="NCBI Taxonomy" id="30415"/>
    <lineage>
        <taxon>Eukaryota</taxon>
        <taxon>Metazoa</taxon>
        <taxon>Chordata</taxon>
        <taxon>Craniata</taxon>
        <taxon>Vertebrata</taxon>
        <taxon>Euteleostomi</taxon>
        <taxon>Archelosauria</taxon>
        <taxon>Archosauria</taxon>
        <taxon>Dinosauria</taxon>
        <taxon>Saurischia</taxon>
        <taxon>Theropoda</taxon>
        <taxon>Coelurosauria</taxon>
        <taxon>Aves</taxon>
        <taxon>Neognathae</taxon>
        <taxon>Neoaves</taxon>
        <taxon>Gruiformes</taxon>
        <taxon>Gruidae</taxon>
        <taxon>Grus</taxon>
    </lineage>
</organism>
<sequence>MLARCCRLVTKFRYCSGSAAHAQCSATPPPRNRLPVCRGCCEPREERRRRRAAAARREKAALRTWLPVPPLGMPSTAPASPVPGLARLVAWGRKGTGGGALTGRGQELP</sequence>
<evidence type="ECO:0000313" key="1">
    <source>
        <dbReference type="EMBL" id="GAB0194351.1"/>
    </source>
</evidence>
<keyword evidence="2" id="KW-1185">Reference proteome</keyword>
<dbReference type="EMBL" id="BAAFJT010000010">
    <property type="protein sequence ID" value="GAB0194351.1"/>
    <property type="molecule type" value="Genomic_DNA"/>
</dbReference>
<comment type="caution">
    <text evidence="1">The sequence shown here is derived from an EMBL/GenBank/DDBJ whole genome shotgun (WGS) entry which is preliminary data.</text>
</comment>